<keyword evidence="3" id="KW-1185">Reference proteome</keyword>
<dbReference type="OrthoDB" id="6159137at2759"/>
<gene>
    <name evidence="2" type="ORF">BGZ65_005929</name>
</gene>
<dbReference type="Gene3D" id="3.30.70.330">
    <property type="match status" value="1"/>
</dbReference>
<feature type="non-terminal residue" evidence="2">
    <location>
        <position position="1"/>
    </location>
</feature>
<proteinExistence type="predicted"/>
<dbReference type="Proteomes" id="UP000749646">
    <property type="component" value="Unassembled WGS sequence"/>
</dbReference>
<dbReference type="InterPro" id="IPR012677">
    <property type="entry name" value="Nucleotide-bd_a/b_plait_sf"/>
</dbReference>
<evidence type="ECO:0000313" key="2">
    <source>
        <dbReference type="EMBL" id="KAF9979838.1"/>
    </source>
</evidence>
<feature type="region of interest" description="Disordered" evidence="1">
    <location>
        <begin position="1"/>
        <end position="60"/>
    </location>
</feature>
<feature type="compositionally biased region" description="Polar residues" evidence="1">
    <location>
        <begin position="45"/>
        <end position="60"/>
    </location>
</feature>
<organism evidence="2 3">
    <name type="scientific">Modicella reniformis</name>
    <dbReference type="NCBI Taxonomy" id="1440133"/>
    <lineage>
        <taxon>Eukaryota</taxon>
        <taxon>Fungi</taxon>
        <taxon>Fungi incertae sedis</taxon>
        <taxon>Mucoromycota</taxon>
        <taxon>Mortierellomycotina</taxon>
        <taxon>Mortierellomycetes</taxon>
        <taxon>Mortierellales</taxon>
        <taxon>Mortierellaceae</taxon>
        <taxon>Modicella</taxon>
    </lineage>
</organism>
<protein>
    <recommendedName>
        <fullName evidence="4">RRM domain-containing protein</fullName>
    </recommendedName>
</protein>
<comment type="caution">
    <text evidence="2">The sequence shown here is derived from an EMBL/GenBank/DDBJ whole genome shotgun (WGS) entry which is preliminary data.</text>
</comment>
<dbReference type="EMBL" id="JAAAHW010003960">
    <property type="protein sequence ID" value="KAF9979838.1"/>
    <property type="molecule type" value="Genomic_DNA"/>
</dbReference>
<name>A0A9P6JI16_9FUNG</name>
<reference evidence="2" key="1">
    <citation type="journal article" date="2020" name="Fungal Divers.">
        <title>Resolving the Mortierellaceae phylogeny through synthesis of multi-gene phylogenetics and phylogenomics.</title>
        <authorList>
            <person name="Vandepol N."/>
            <person name="Liber J."/>
            <person name="Desiro A."/>
            <person name="Na H."/>
            <person name="Kennedy M."/>
            <person name="Barry K."/>
            <person name="Grigoriev I.V."/>
            <person name="Miller A.N."/>
            <person name="O'Donnell K."/>
            <person name="Stajich J.E."/>
            <person name="Bonito G."/>
        </authorList>
    </citation>
    <scope>NUCLEOTIDE SEQUENCE</scope>
    <source>
        <strain evidence="2">MES-2147</strain>
    </source>
</reference>
<dbReference type="InterPro" id="IPR035979">
    <property type="entry name" value="RBD_domain_sf"/>
</dbReference>
<dbReference type="SUPFAM" id="SSF54928">
    <property type="entry name" value="RNA-binding domain, RBD"/>
    <property type="match status" value="1"/>
</dbReference>
<dbReference type="AlphaFoldDB" id="A0A9P6JI16"/>
<evidence type="ECO:0000313" key="3">
    <source>
        <dbReference type="Proteomes" id="UP000749646"/>
    </source>
</evidence>
<dbReference type="GO" id="GO:0003676">
    <property type="term" value="F:nucleic acid binding"/>
    <property type="evidence" value="ECO:0007669"/>
    <property type="project" value="InterPro"/>
</dbReference>
<evidence type="ECO:0000256" key="1">
    <source>
        <dbReference type="SAM" id="MobiDB-lite"/>
    </source>
</evidence>
<accession>A0A9P6JI16</accession>
<evidence type="ECO:0008006" key="4">
    <source>
        <dbReference type="Google" id="ProtNLM"/>
    </source>
</evidence>
<sequence length="75" mass="8305">MSEQTYADSEHRGRGESPASSRSRSPRPRSRSPARTTTTTEIDDSNNPGNNLFVNSLSNKTEQADLEDLFGKYGK</sequence>